<dbReference type="Gene3D" id="3.90.320.10">
    <property type="match status" value="1"/>
</dbReference>
<evidence type="ECO:0000313" key="3">
    <source>
        <dbReference type="Proteomes" id="UP000652307"/>
    </source>
</evidence>
<dbReference type="Proteomes" id="UP000652307">
    <property type="component" value="Unassembled WGS sequence"/>
</dbReference>
<dbReference type="InterPro" id="IPR011604">
    <property type="entry name" value="PDDEXK-like_dom_sf"/>
</dbReference>
<dbReference type="InterPro" id="IPR009260">
    <property type="entry name" value="CRISPR-ass_Csa1"/>
</dbReference>
<protein>
    <submittedName>
        <fullName evidence="2">Type I-A CRISPR-associated protein Cas4/Csa1</fullName>
    </submittedName>
</protein>
<dbReference type="RefSeq" id="WP_193803389.1">
    <property type="nucleotide sequence ID" value="NZ_JADEZV010000001.1"/>
</dbReference>
<dbReference type="Pfam" id="PF06023">
    <property type="entry name" value="Csa1"/>
    <property type="match status" value="1"/>
</dbReference>
<name>A0A843A9R0_9CREN</name>
<comment type="cofactor">
    <cofactor evidence="1">
        <name>Mn(2+)</name>
        <dbReference type="ChEBI" id="CHEBI:29035"/>
    </cofactor>
</comment>
<sequence length="364" mass="41986">MLKLYIAFCLNFAFIKGLNTSRNSSGNITNRETASEKHDFSQVFPGFFYYLNFHTKKFAILNNVSMMQMLFSLVKDVPKRLYWLRSNDPVPEDLRGWSYHTYPVRPRAYFGLGVSEVAYKYCETFRDLWMRRKEYVRGEVLESSPLYMGKLIHSLMNYAFRDASEIVSRNLGHLESIRRAQELSRKRASELTKSYYRKAMEFYMTMVLSAISTLWIQQSLTNDPLSYISIKTEFVIDGTPVGLSNALRVDAYHEGGVIIEYKLGNPNPLLTERHSVGLAGYALAIESSLDIPIDYGAIVYISELSRRPSIKVFPVYISSLYRKKFLENRDEAIEVLMRATPPPRSGNCYQYCPFFKACNGGERS</sequence>
<organism evidence="2 3">
    <name type="scientific">Fervidicoccus fontis</name>
    <dbReference type="NCBI Taxonomy" id="683846"/>
    <lineage>
        <taxon>Archaea</taxon>
        <taxon>Thermoproteota</taxon>
        <taxon>Thermoprotei</taxon>
        <taxon>Fervidicoccales</taxon>
        <taxon>Fervidicoccaceae</taxon>
        <taxon>Fervidicoccus</taxon>
    </lineage>
</organism>
<dbReference type="EMBL" id="JADEZV010000001">
    <property type="protein sequence ID" value="MBE9390814.1"/>
    <property type="molecule type" value="Genomic_DNA"/>
</dbReference>
<dbReference type="NCBIfam" id="TIGR01896">
    <property type="entry name" value="cas_AF1879"/>
    <property type="match status" value="1"/>
</dbReference>
<dbReference type="AlphaFoldDB" id="A0A843A9R0"/>
<evidence type="ECO:0000313" key="2">
    <source>
        <dbReference type="EMBL" id="MBE9390814.1"/>
    </source>
</evidence>
<proteinExistence type="predicted"/>
<comment type="caution">
    <text evidence="2">The sequence shown here is derived from an EMBL/GenBank/DDBJ whole genome shotgun (WGS) entry which is preliminary data.</text>
</comment>
<accession>A0A843A9R0</accession>
<reference evidence="2" key="1">
    <citation type="submission" date="2020-10" db="EMBL/GenBank/DDBJ databases">
        <title>Fervidococcus fontis strain 3639Fd - the first crenarchaeon capable of growth on lipids.</title>
        <authorList>
            <person name="Kochetkova T.V."/>
            <person name="Elcheninov A.G."/>
            <person name="Toschakov S.V."/>
            <person name="Kublanov I.V."/>
        </authorList>
    </citation>
    <scope>NUCLEOTIDE SEQUENCE</scope>
    <source>
        <strain evidence="2">3639Fd</strain>
    </source>
</reference>
<evidence type="ECO:0000256" key="1">
    <source>
        <dbReference type="ARBA" id="ARBA00001936"/>
    </source>
</evidence>
<gene>
    <name evidence="2" type="primary">cas4a</name>
    <name evidence="2" type="ORF">IOK49_01775</name>
</gene>